<dbReference type="Gene3D" id="1.10.287.950">
    <property type="entry name" value="Methyl-accepting chemotaxis protein"/>
    <property type="match status" value="1"/>
</dbReference>
<evidence type="ECO:0000256" key="4">
    <source>
        <dbReference type="ARBA" id="ARBA00022500"/>
    </source>
</evidence>
<keyword evidence="8" id="KW-0807">Transducer</keyword>
<organism evidence="14">
    <name type="scientific">marine sediment metagenome</name>
    <dbReference type="NCBI Taxonomy" id="412755"/>
    <lineage>
        <taxon>unclassified sequences</taxon>
        <taxon>metagenomes</taxon>
        <taxon>ecological metagenomes</taxon>
    </lineage>
</organism>
<comment type="caution">
    <text evidence="14">The sequence shown here is derived from an EMBL/GenBank/DDBJ whole genome shotgun (WGS) entry which is preliminary data.</text>
</comment>
<dbReference type="CDD" id="cd11386">
    <property type="entry name" value="MCP_signal"/>
    <property type="match status" value="1"/>
</dbReference>
<dbReference type="PROSITE" id="PS50111">
    <property type="entry name" value="CHEMOTAXIS_TRANSDUC_2"/>
    <property type="match status" value="1"/>
</dbReference>
<feature type="transmembrane region" description="Helical" evidence="11">
    <location>
        <begin position="12"/>
        <end position="32"/>
    </location>
</feature>
<evidence type="ECO:0000259" key="12">
    <source>
        <dbReference type="PROSITE" id="PS50111"/>
    </source>
</evidence>
<feature type="transmembrane region" description="Helical" evidence="11">
    <location>
        <begin position="278"/>
        <end position="297"/>
    </location>
</feature>
<evidence type="ECO:0000256" key="5">
    <source>
        <dbReference type="ARBA" id="ARBA00022692"/>
    </source>
</evidence>
<dbReference type="PANTHER" id="PTHR32089">
    <property type="entry name" value="METHYL-ACCEPTING CHEMOTAXIS PROTEIN MCPB"/>
    <property type="match status" value="1"/>
</dbReference>
<dbReference type="InterPro" id="IPR033479">
    <property type="entry name" value="dCache_1"/>
</dbReference>
<dbReference type="GO" id="GO:0004888">
    <property type="term" value="F:transmembrane signaling receptor activity"/>
    <property type="evidence" value="ECO:0007669"/>
    <property type="project" value="InterPro"/>
</dbReference>
<evidence type="ECO:0000256" key="8">
    <source>
        <dbReference type="ARBA" id="ARBA00023224"/>
    </source>
</evidence>
<evidence type="ECO:0000256" key="1">
    <source>
        <dbReference type="ARBA" id="ARBA00004651"/>
    </source>
</evidence>
<gene>
    <name evidence="14" type="ORF">LCGC14_0432220</name>
</gene>
<dbReference type="Gene3D" id="3.30.450.20">
    <property type="entry name" value="PAS domain"/>
    <property type="match status" value="2"/>
</dbReference>
<proteinExistence type="inferred from homology"/>
<dbReference type="PANTHER" id="PTHR32089:SF39">
    <property type="entry name" value="METHYL-ACCEPTING CHEMOTAXIS PROTEIN HLYB"/>
    <property type="match status" value="1"/>
</dbReference>
<evidence type="ECO:0000313" key="14">
    <source>
        <dbReference type="EMBL" id="KKN70290.1"/>
    </source>
</evidence>
<evidence type="ECO:0000259" key="13">
    <source>
        <dbReference type="PROSITE" id="PS50885"/>
    </source>
</evidence>
<name>A0A0F9SMQ0_9ZZZZ</name>
<comment type="similarity">
    <text evidence="9">Belongs to the methyl-accepting chemotaxis (MCP) protein family.</text>
</comment>
<dbReference type="Pfam" id="PF00015">
    <property type="entry name" value="MCPsignal"/>
    <property type="match status" value="1"/>
</dbReference>
<evidence type="ECO:0000256" key="10">
    <source>
        <dbReference type="SAM" id="MobiDB-lite"/>
    </source>
</evidence>
<evidence type="ECO:0000256" key="9">
    <source>
        <dbReference type="ARBA" id="ARBA00029447"/>
    </source>
</evidence>
<dbReference type="CDD" id="cd06225">
    <property type="entry name" value="HAMP"/>
    <property type="match status" value="1"/>
</dbReference>
<keyword evidence="7 11" id="KW-0472">Membrane</keyword>
<dbReference type="InterPro" id="IPR003660">
    <property type="entry name" value="HAMP_dom"/>
</dbReference>
<keyword evidence="3" id="KW-0488">Methylation</keyword>
<evidence type="ECO:0000256" key="6">
    <source>
        <dbReference type="ARBA" id="ARBA00022989"/>
    </source>
</evidence>
<keyword evidence="2" id="KW-1003">Cell membrane</keyword>
<dbReference type="InterPro" id="IPR004089">
    <property type="entry name" value="MCPsignal_dom"/>
</dbReference>
<evidence type="ECO:0000256" key="11">
    <source>
        <dbReference type="SAM" id="Phobius"/>
    </source>
</evidence>
<evidence type="ECO:0008006" key="15">
    <source>
        <dbReference type="Google" id="ProtNLM"/>
    </source>
</evidence>
<feature type="region of interest" description="Disordered" evidence="10">
    <location>
        <begin position="409"/>
        <end position="429"/>
    </location>
</feature>
<keyword evidence="6 11" id="KW-1133">Transmembrane helix</keyword>
<feature type="domain" description="HAMP" evidence="13">
    <location>
        <begin position="298"/>
        <end position="352"/>
    </location>
</feature>
<dbReference type="InterPro" id="IPR029151">
    <property type="entry name" value="Sensor-like_sf"/>
</dbReference>
<evidence type="ECO:0000256" key="3">
    <source>
        <dbReference type="ARBA" id="ARBA00022481"/>
    </source>
</evidence>
<accession>A0A0F9SMQ0</accession>
<feature type="domain" description="Methyl-accepting transducer" evidence="12">
    <location>
        <begin position="357"/>
        <end position="593"/>
    </location>
</feature>
<comment type="subcellular location">
    <subcellularLocation>
        <location evidence="1">Cell membrane</location>
        <topology evidence="1">Multi-pass membrane protein</topology>
    </subcellularLocation>
</comment>
<dbReference type="GO" id="GO:0006935">
    <property type="term" value="P:chemotaxis"/>
    <property type="evidence" value="ECO:0007669"/>
    <property type="project" value="UniProtKB-KW"/>
</dbReference>
<dbReference type="CDD" id="cd12912">
    <property type="entry name" value="PDC2_MCP_like"/>
    <property type="match status" value="1"/>
</dbReference>
<dbReference type="AlphaFoldDB" id="A0A0F9SMQ0"/>
<dbReference type="InterPro" id="IPR004090">
    <property type="entry name" value="Chemotax_Me-accpt_rcpt"/>
</dbReference>
<keyword evidence="5 11" id="KW-0812">Transmembrane</keyword>
<dbReference type="Pfam" id="PF02743">
    <property type="entry name" value="dCache_1"/>
    <property type="match status" value="1"/>
</dbReference>
<keyword evidence="4" id="KW-0145">Chemotaxis</keyword>
<dbReference type="CDD" id="cd12913">
    <property type="entry name" value="PDC1_MCP_like"/>
    <property type="match status" value="1"/>
</dbReference>
<evidence type="ECO:0000256" key="7">
    <source>
        <dbReference type="ARBA" id="ARBA00023136"/>
    </source>
</evidence>
<dbReference type="GO" id="GO:0007165">
    <property type="term" value="P:signal transduction"/>
    <property type="evidence" value="ECO:0007669"/>
    <property type="project" value="UniProtKB-KW"/>
</dbReference>
<dbReference type="Pfam" id="PF00672">
    <property type="entry name" value="HAMP"/>
    <property type="match status" value="1"/>
</dbReference>
<dbReference type="SMART" id="SM00304">
    <property type="entry name" value="HAMP"/>
    <property type="match status" value="1"/>
</dbReference>
<dbReference type="SUPFAM" id="SSF103190">
    <property type="entry name" value="Sensory domain-like"/>
    <property type="match status" value="1"/>
</dbReference>
<dbReference type="PRINTS" id="PR00260">
    <property type="entry name" value="CHEMTRNSDUCR"/>
</dbReference>
<evidence type="ECO:0000256" key="2">
    <source>
        <dbReference type="ARBA" id="ARBA00022475"/>
    </source>
</evidence>
<dbReference type="GO" id="GO:0005886">
    <property type="term" value="C:plasma membrane"/>
    <property type="evidence" value="ECO:0007669"/>
    <property type="project" value="UniProtKB-SubCell"/>
</dbReference>
<sequence length="629" mass="68653">MLNSLKFTSKVTIAASLILVLVLGLFTFNNYIAMRKQTEQQLSLVLQQNSESVSQNIASWLNAKLAIVISIAKTHKANDSKALTLSQLNTAELAGSFKNTYIGKSSGTFILNDQSVVLPADFDATSRPWYKLVENKSNTAFTTPYIDVTTNELTISAVVPILQNGQFSGVAGADIDMQTVTKIINDIDFLGLGYGFLLDNKGQVLSHPNAKLNLKNTSDIFGTNTPLQSEFTQYEINGESKLISFTKISGIENVDWYLGVVIDKDKAYVSVSNFGQTAAVFMVIGIIAIIIMMQLLLRYLMQPMNRLNDAIKDIAQGEGDLTRRLTVENDDEFGDLSHSFNIFIEKIQHSIEQVKDSTEQLDTAIESLVSQTHSSLSMYDDQSKRTDSVAAAINQFSATSMDISSNAESASQLAKNADEHSTQNQEALSHSVATIHQLSANMEKAQQTINSLNTHTASIGQVLEVIKGVSEQTNLLALNAAIEAARAGEAGRGFAVVADEVRQLAHRTQQSTQEIEDTVSQLQKGSNLAVELMKTSLQDSEKSVQQADAVGNLMSHVIQAIKQINDANHSVASATDEQNQVVKLLDTDIQTISALSIQGKANLNDTLNECTKLKQQFSALENMVQKFKV</sequence>
<dbReference type="FunFam" id="1.10.287.950:FF:000001">
    <property type="entry name" value="Methyl-accepting chemotaxis sensory transducer"/>
    <property type="match status" value="1"/>
</dbReference>
<dbReference type="EMBL" id="LAZR01000406">
    <property type="protein sequence ID" value="KKN70290.1"/>
    <property type="molecule type" value="Genomic_DNA"/>
</dbReference>
<protein>
    <recommendedName>
        <fullName evidence="15">Methyl-accepting chemotaxis protein</fullName>
    </recommendedName>
</protein>
<dbReference type="SUPFAM" id="SSF58104">
    <property type="entry name" value="Methyl-accepting chemotaxis protein (MCP) signaling domain"/>
    <property type="match status" value="1"/>
</dbReference>
<dbReference type="PROSITE" id="PS50885">
    <property type="entry name" value="HAMP"/>
    <property type="match status" value="1"/>
</dbReference>
<dbReference type="SMART" id="SM00283">
    <property type="entry name" value="MA"/>
    <property type="match status" value="1"/>
</dbReference>
<reference evidence="14" key="1">
    <citation type="journal article" date="2015" name="Nature">
        <title>Complex archaea that bridge the gap between prokaryotes and eukaryotes.</title>
        <authorList>
            <person name="Spang A."/>
            <person name="Saw J.H."/>
            <person name="Jorgensen S.L."/>
            <person name="Zaremba-Niedzwiedzka K."/>
            <person name="Martijn J."/>
            <person name="Lind A.E."/>
            <person name="van Eijk R."/>
            <person name="Schleper C."/>
            <person name="Guy L."/>
            <person name="Ettema T.J."/>
        </authorList>
    </citation>
    <scope>NUCLEOTIDE SEQUENCE</scope>
</reference>